<keyword evidence="6" id="KW-0121">Carboxypeptidase</keyword>
<dbReference type="GO" id="GO:0008658">
    <property type="term" value="F:penicillin binding"/>
    <property type="evidence" value="ECO:0007669"/>
    <property type="project" value="InterPro"/>
</dbReference>
<feature type="domain" description="Glycosyl transferase family 51" evidence="21">
    <location>
        <begin position="96"/>
        <end position="271"/>
    </location>
</feature>
<proteinExistence type="inferred from homology"/>
<dbReference type="GO" id="GO:0030288">
    <property type="term" value="C:outer membrane-bounded periplasmic space"/>
    <property type="evidence" value="ECO:0007669"/>
    <property type="project" value="TreeGrafter"/>
</dbReference>
<evidence type="ECO:0000256" key="12">
    <source>
        <dbReference type="ARBA" id="ARBA00022984"/>
    </source>
</evidence>
<keyword evidence="10" id="KW-0378">Hydrolase</keyword>
<organism evidence="22 23">
    <name type="scientific">Phaeodactylibacter luteus</name>
    <dbReference type="NCBI Taxonomy" id="1564516"/>
    <lineage>
        <taxon>Bacteria</taxon>
        <taxon>Pseudomonadati</taxon>
        <taxon>Bacteroidota</taxon>
        <taxon>Saprospiria</taxon>
        <taxon>Saprospirales</taxon>
        <taxon>Haliscomenobacteraceae</taxon>
        <taxon>Phaeodactylibacter</taxon>
    </lineage>
</organism>
<dbReference type="GO" id="GO:0008955">
    <property type="term" value="F:peptidoglycan glycosyltransferase activity"/>
    <property type="evidence" value="ECO:0007669"/>
    <property type="project" value="UniProtKB-EC"/>
</dbReference>
<sequence length="867" mass="97783">MRAMIEEWSKAVRKWGSAQAGRFRAKALSFYRSHPKWKLALMGAGSVFALGATAVLGIALLVYTQVLGPLPGYPELRAIRNHNASEVYAADGVLLGRYYIENRVNADFEEISPELINALVATEDARFFEHSGIDLRAAGRVLVKSVLLMDESSGGGSTLSQQLAKNLYPRQSYRMLSMVVNKMREMIIARRLEKTYAKEELLRLYLNTVSFGESIFGVKVAAQRFFNKSPKDLTIEEGAVLVGMLKATTYYNPVRHPERAVKRRNIVLGQMVRYGYLEAAVKDSLAGLPLETRYVREGHNQGLATYFREHLRHEVERLLEGKTKPDGTAYNLYTDGLKIYTTLDAKLQQYAEEAVSEEMAKVQARFYEDWKKGVPWGRNEVLQRAVEASERYQRLAAAGKSQEEIAAVFSKPVPMTVFSWEGGEEEREMSPLDSIKYYLTILNAGFLAADPSTGLVKAWVGGVSHKYFQYDHIFARRQVGSTFKPIVFATALQSGMLPCEYTPNRQVSYASYDNWSPRNADGAYEGVYSMAGALSNSVNTVTVEIMMRTGIDSVRQMARAMGVSSAIPAVPSISLGAVEASLFDMVKVYGTFANRGRRPELHYLDRIATADGEVLLEMGRPEPRRFPVVLPEGQADMMIKMLEQVVDSGTARKLRYEYGLYNEVAGKTGTTQQQSDGWFMGFNPKLVAGAWVGAELPQVHFRTLYRGQGSSTALPIFGNFMRRVYRDKSFKEIRYARFSEPADSIAALMQCPPYLDEMPVLAAYEDGYYYFEDNRSLLGRLLEQPYRDAQGRIVQVPPRRAGESDEDYLGRVRAYQEQLEAREGRKEKRKAFWSKLLFNKDKAEEGTEQEEPPTTGYRYFDRKEGGN</sequence>
<dbReference type="SUPFAM" id="SSF56601">
    <property type="entry name" value="beta-lactamase/transpeptidase-like"/>
    <property type="match status" value="1"/>
</dbReference>
<comment type="similarity">
    <text evidence="4">In the N-terminal section; belongs to the glycosyltransferase 51 family.</text>
</comment>
<keyword evidence="14" id="KW-0511">Multifunctional enzyme</keyword>
<accession>A0A5C6RPS7</accession>
<gene>
    <name evidence="22" type="ORF">FRY97_07535</name>
</gene>
<dbReference type="GO" id="GO:0008360">
    <property type="term" value="P:regulation of cell shape"/>
    <property type="evidence" value="ECO:0007669"/>
    <property type="project" value="UniProtKB-KW"/>
</dbReference>
<dbReference type="EMBL" id="VOOR01000012">
    <property type="protein sequence ID" value="TXB64137.1"/>
    <property type="molecule type" value="Genomic_DNA"/>
</dbReference>
<evidence type="ECO:0000256" key="17">
    <source>
        <dbReference type="ARBA" id="ARBA00049902"/>
    </source>
</evidence>
<feature type="domain" description="Penicillin-binding protein transpeptidase" evidence="20">
    <location>
        <begin position="446"/>
        <end position="721"/>
    </location>
</feature>
<evidence type="ECO:0000256" key="16">
    <source>
        <dbReference type="ARBA" id="ARBA00034000"/>
    </source>
</evidence>
<dbReference type="InterPro" id="IPR023346">
    <property type="entry name" value="Lysozyme-like_dom_sf"/>
</dbReference>
<dbReference type="PANTHER" id="PTHR32282">
    <property type="entry name" value="BINDING PROTEIN TRANSPEPTIDASE, PUTATIVE-RELATED"/>
    <property type="match status" value="1"/>
</dbReference>
<keyword evidence="19" id="KW-0812">Transmembrane</keyword>
<dbReference type="GO" id="GO:0006508">
    <property type="term" value="P:proteolysis"/>
    <property type="evidence" value="ECO:0007669"/>
    <property type="project" value="UniProtKB-KW"/>
</dbReference>
<dbReference type="RefSeq" id="WP_147166836.1">
    <property type="nucleotide sequence ID" value="NZ_VOOR01000012.1"/>
</dbReference>
<evidence type="ECO:0000256" key="19">
    <source>
        <dbReference type="SAM" id="Phobius"/>
    </source>
</evidence>
<dbReference type="InterPro" id="IPR001460">
    <property type="entry name" value="PCN-bd_Tpept"/>
</dbReference>
<evidence type="ECO:0000256" key="8">
    <source>
        <dbReference type="ARBA" id="ARBA00022676"/>
    </source>
</evidence>
<keyword evidence="12" id="KW-0573">Peptidoglycan synthesis</keyword>
<keyword evidence="7" id="KW-0645">Protease</keyword>
<keyword evidence="23" id="KW-1185">Reference proteome</keyword>
<keyword evidence="5" id="KW-1003">Cell membrane</keyword>
<protein>
    <submittedName>
        <fullName evidence="22">Penicillin-binding protein</fullName>
    </submittedName>
</protein>
<comment type="catalytic activity">
    <reaction evidence="17">
        <text>[GlcNAc-(1-&gt;4)-Mur2Ac(oyl-L-Ala-gamma-D-Glu-L-Lys-D-Ala-D-Ala)](n)-di-trans,octa-cis-undecaprenyl diphosphate + beta-D-GlcNAc-(1-&gt;4)-Mur2Ac(oyl-L-Ala-gamma-D-Glu-L-Lys-D-Ala-D-Ala)-di-trans,octa-cis-undecaprenyl diphosphate = [GlcNAc-(1-&gt;4)-Mur2Ac(oyl-L-Ala-gamma-D-Glu-L-Lys-D-Ala-D-Ala)](n+1)-di-trans,octa-cis-undecaprenyl diphosphate + di-trans,octa-cis-undecaprenyl diphosphate + H(+)</text>
        <dbReference type="Rhea" id="RHEA:23708"/>
        <dbReference type="Rhea" id="RHEA-COMP:9602"/>
        <dbReference type="Rhea" id="RHEA-COMP:9603"/>
        <dbReference type="ChEBI" id="CHEBI:15378"/>
        <dbReference type="ChEBI" id="CHEBI:58405"/>
        <dbReference type="ChEBI" id="CHEBI:60033"/>
        <dbReference type="ChEBI" id="CHEBI:78435"/>
        <dbReference type="EC" id="2.4.99.28"/>
    </reaction>
</comment>
<evidence type="ECO:0000256" key="15">
    <source>
        <dbReference type="ARBA" id="ARBA00023316"/>
    </source>
</evidence>
<dbReference type="Pfam" id="PF00912">
    <property type="entry name" value="Transgly"/>
    <property type="match status" value="1"/>
</dbReference>
<evidence type="ECO:0000259" key="21">
    <source>
        <dbReference type="Pfam" id="PF00912"/>
    </source>
</evidence>
<dbReference type="GO" id="GO:0071555">
    <property type="term" value="P:cell wall organization"/>
    <property type="evidence" value="ECO:0007669"/>
    <property type="project" value="UniProtKB-KW"/>
</dbReference>
<evidence type="ECO:0000256" key="3">
    <source>
        <dbReference type="ARBA" id="ARBA00007090"/>
    </source>
</evidence>
<dbReference type="Pfam" id="PF00905">
    <property type="entry name" value="Transpeptidase"/>
    <property type="match status" value="1"/>
</dbReference>
<evidence type="ECO:0000256" key="9">
    <source>
        <dbReference type="ARBA" id="ARBA00022679"/>
    </source>
</evidence>
<evidence type="ECO:0000259" key="20">
    <source>
        <dbReference type="Pfam" id="PF00905"/>
    </source>
</evidence>
<dbReference type="OrthoDB" id="9766909at2"/>
<evidence type="ECO:0000256" key="14">
    <source>
        <dbReference type="ARBA" id="ARBA00023268"/>
    </source>
</evidence>
<dbReference type="InterPro" id="IPR036950">
    <property type="entry name" value="PBP_transglycosylase"/>
</dbReference>
<evidence type="ECO:0000313" key="23">
    <source>
        <dbReference type="Proteomes" id="UP000321580"/>
    </source>
</evidence>
<dbReference type="AlphaFoldDB" id="A0A5C6RPS7"/>
<keyword evidence="9" id="KW-0808">Transferase</keyword>
<feature type="region of interest" description="Disordered" evidence="18">
    <location>
        <begin position="842"/>
        <end position="867"/>
    </location>
</feature>
<keyword evidence="11" id="KW-0133">Cell shape</keyword>
<evidence type="ECO:0000256" key="1">
    <source>
        <dbReference type="ARBA" id="ARBA00004236"/>
    </source>
</evidence>
<evidence type="ECO:0000256" key="11">
    <source>
        <dbReference type="ARBA" id="ARBA00022960"/>
    </source>
</evidence>
<feature type="transmembrane region" description="Helical" evidence="19">
    <location>
        <begin position="39"/>
        <end position="63"/>
    </location>
</feature>
<evidence type="ECO:0000256" key="18">
    <source>
        <dbReference type="SAM" id="MobiDB-lite"/>
    </source>
</evidence>
<keyword evidence="8" id="KW-0328">Glycosyltransferase</keyword>
<dbReference type="Proteomes" id="UP000321580">
    <property type="component" value="Unassembled WGS sequence"/>
</dbReference>
<dbReference type="SUPFAM" id="SSF53955">
    <property type="entry name" value="Lysozyme-like"/>
    <property type="match status" value="1"/>
</dbReference>
<evidence type="ECO:0000256" key="13">
    <source>
        <dbReference type="ARBA" id="ARBA00023136"/>
    </source>
</evidence>
<comment type="pathway">
    <text evidence="2">Cell wall biogenesis; peptidoglycan biosynthesis.</text>
</comment>
<dbReference type="Gene3D" id="3.40.710.10">
    <property type="entry name" value="DD-peptidase/beta-lactamase superfamily"/>
    <property type="match status" value="2"/>
</dbReference>
<keyword evidence="15" id="KW-0961">Cell wall biogenesis/degradation</keyword>
<evidence type="ECO:0000256" key="2">
    <source>
        <dbReference type="ARBA" id="ARBA00004752"/>
    </source>
</evidence>
<comment type="caution">
    <text evidence="22">The sequence shown here is derived from an EMBL/GenBank/DDBJ whole genome shotgun (WGS) entry which is preliminary data.</text>
</comment>
<dbReference type="Gene3D" id="1.10.3810.10">
    <property type="entry name" value="Biosynthetic peptidoglycan transglycosylase-like"/>
    <property type="match status" value="1"/>
</dbReference>
<name>A0A5C6RPS7_9BACT</name>
<evidence type="ECO:0000256" key="7">
    <source>
        <dbReference type="ARBA" id="ARBA00022670"/>
    </source>
</evidence>
<dbReference type="InterPro" id="IPR012338">
    <property type="entry name" value="Beta-lactam/transpept-like"/>
</dbReference>
<dbReference type="PANTHER" id="PTHR32282:SF11">
    <property type="entry name" value="PENICILLIN-BINDING PROTEIN 1B"/>
    <property type="match status" value="1"/>
</dbReference>
<evidence type="ECO:0000256" key="10">
    <source>
        <dbReference type="ARBA" id="ARBA00022801"/>
    </source>
</evidence>
<dbReference type="InterPro" id="IPR001264">
    <property type="entry name" value="Glyco_trans_51"/>
</dbReference>
<comment type="subcellular location">
    <subcellularLocation>
        <location evidence="1">Cell membrane</location>
    </subcellularLocation>
</comment>
<keyword evidence="13 19" id="KW-0472">Membrane</keyword>
<comment type="catalytic activity">
    <reaction evidence="16">
        <text>Preferential cleavage: (Ac)2-L-Lys-D-Ala-|-D-Ala. Also transpeptidation of peptidyl-alanyl moieties that are N-acyl substituents of D-alanine.</text>
        <dbReference type="EC" id="3.4.16.4"/>
    </reaction>
</comment>
<reference evidence="22 23" key="1">
    <citation type="submission" date="2019-08" db="EMBL/GenBank/DDBJ databases">
        <title>Genome of Phaeodactylibacter luteus.</title>
        <authorList>
            <person name="Bowman J.P."/>
        </authorList>
    </citation>
    <scope>NUCLEOTIDE SEQUENCE [LARGE SCALE GENOMIC DNA]</scope>
    <source>
        <strain evidence="22 23">KCTC 42180</strain>
    </source>
</reference>
<evidence type="ECO:0000256" key="4">
    <source>
        <dbReference type="ARBA" id="ARBA00007739"/>
    </source>
</evidence>
<dbReference type="GO" id="GO:0009002">
    <property type="term" value="F:serine-type D-Ala-D-Ala carboxypeptidase activity"/>
    <property type="evidence" value="ECO:0007669"/>
    <property type="project" value="UniProtKB-EC"/>
</dbReference>
<dbReference type="GO" id="GO:0009252">
    <property type="term" value="P:peptidoglycan biosynthetic process"/>
    <property type="evidence" value="ECO:0007669"/>
    <property type="project" value="UniProtKB-KW"/>
</dbReference>
<evidence type="ECO:0000256" key="5">
    <source>
        <dbReference type="ARBA" id="ARBA00022475"/>
    </source>
</evidence>
<keyword evidence="19" id="KW-1133">Transmembrane helix</keyword>
<comment type="similarity">
    <text evidence="3">In the C-terminal section; belongs to the transpeptidase family.</text>
</comment>
<dbReference type="GO" id="GO:0005886">
    <property type="term" value="C:plasma membrane"/>
    <property type="evidence" value="ECO:0007669"/>
    <property type="project" value="UniProtKB-SubCell"/>
</dbReference>
<dbReference type="InterPro" id="IPR050396">
    <property type="entry name" value="Glycosyltr_51/Transpeptidase"/>
</dbReference>
<evidence type="ECO:0000313" key="22">
    <source>
        <dbReference type="EMBL" id="TXB64137.1"/>
    </source>
</evidence>
<evidence type="ECO:0000256" key="6">
    <source>
        <dbReference type="ARBA" id="ARBA00022645"/>
    </source>
</evidence>